<dbReference type="EMBL" id="FOLX01000001">
    <property type="protein sequence ID" value="SFC24291.1"/>
    <property type="molecule type" value="Genomic_DNA"/>
</dbReference>
<reference evidence="2 3" key="1">
    <citation type="submission" date="2016-10" db="EMBL/GenBank/DDBJ databases">
        <authorList>
            <person name="de Groot N.N."/>
        </authorList>
    </citation>
    <scope>NUCLEOTIDE SEQUENCE [LARGE SCALE GENOMIC DNA]</scope>
    <source>
        <strain evidence="2 3">DSM 29619</strain>
    </source>
</reference>
<dbReference type="AlphaFoldDB" id="A0A1I1HKC2"/>
<dbReference type="OrthoDB" id="573055at2"/>
<name>A0A1I1HKC2_9RHOB</name>
<accession>A0A1I1HKC2</accession>
<dbReference type="RefSeq" id="WP_093449420.1">
    <property type="nucleotide sequence ID" value="NZ_BAABWI010000001.1"/>
</dbReference>
<evidence type="ECO:0000313" key="3">
    <source>
        <dbReference type="Proteomes" id="UP000231644"/>
    </source>
</evidence>
<protein>
    <submittedName>
        <fullName evidence="2">Uncharacterized protein</fullName>
    </submittedName>
</protein>
<proteinExistence type="predicted"/>
<gene>
    <name evidence="2" type="ORF">SAMN05421762_0285</name>
</gene>
<dbReference type="Proteomes" id="UP000231644">
    <property type="component" value="Unassembled WGS sequence"/>
</dbReference>
<sequence length="118" mass="13336">MTRLFLILLLALPLRLMADAPQILDARAERSGMGWKISVTLTHPDTGWDHYADGWEVRDMAGNLLGMRDLAHPHGNDVPFTRSLSSVMIPDGTRKVLIRARCNRDGWGDQVYKLRLGR</sequence>
<feature type="signal peptide" evidence="1">
    <location>
        <begin position="1"/>
        <end position="18"/>
    </location>
</feature>
<evidence type="ECO:0000313" key="2">
    <source>
        <dbReference type="EMBL" id="SFC24291.1"/>
    </source>
</evidence>
<keyword evidence="3" id="KW-1185">Reference proteome</keyword>
<dbReference type="STRING" id="517719.SAMN05421762_0285"/>
<evidence type="ECO:0000256" key="1">
    <source>
        <dbReference type="SAM" id="SignalP"/>
    </source>
</evidence>
<keyword evidence="1" id="KW-0732">Signal</keyword>
<feature type="chain" id="PRO_5014157796" evidence="1">
    <location>
        <begin position="19"/>
        <end position="118"/>
    </location>
</feature>
<organism evidence="2 3">
    <name type="scientific">Pseudooceanicola nitratireducens</name>
    <dbReference type="NCBI Taxonomy" id="517719"/>
    <lineage>
        <taxon>Bacteria</taxon>
        <taxon>Pseudomonadati</taxon>
        <taxon>Pseudomonadota</taxon>
        <taxon>Alphaproteobacteria</taxon>
        <taxon>Rhodobacterales</taxon>
        <taxon>Paracoccaceae</taxon>
        <taxon>Pseudooceanicola</taxon>
    </lineage>
</organism>